<keyword evidence="5 7" id="KW-0627">Porphyrin biosynthesis</keyword>
<keyword evidence="4 7" id="KW-0456">Lyase</keyword>
<comment type="caution">
    <text evidence="9">The sequence shown here is derived from an EMBL/GenBank/DDBJ whole genome shotgun (WGS) entry which is preliminary data.</text>
</comment>
<dbReference type="GO" id="GO:0005737">
    <property type="term" value="C:cytoplasm"/>
    <property type="evidence" value="ECO:0007669"/>
    <property type="project" value="UniProtKB-SubCell"/>
</dbReference>
<comment type="function">
    <text evidence="7 8">Catalyzes the ferrous insertion into protoporphyrin IX.</text>
</comment>
<evidence type="ECO:0000256" key="5">
    <source>
        <dbReference type="ARBA" id="ARBA00023244"/>
    </source>
</evidence>
<dbReference type="NCBIfam" id="TIGR00109">
    <property type="entry name" value="hemH"/>
    <property type="match status" value="1"/>
</dbReference>
<evidence type="ECO:0000256" key="2">
    <source>
        <dbReference type="ARBA" id="ARBA00023004"/>
    </source>
</evidence>
<keyword evidence="7" id="KW-0479">Metal-binding</keyword>
<dbReference type="CDD" id="cd03411">
    <property type="entry name" value="Ferrochelatase_N"/>
    <property type="match status" value="1"/>
</dbReference>
<dbReference type="InterPro" id="IPR019772">
    <property type="entry name" value="Ferrochelatase_AS"/>
</dbReference>
<evidence type="ECO:0000313" key="9">
    <source>
        <dbReference type="EMBL" id="EFX41579.1"/>
    </source>
</evidence>
<name>E7G4W2_9HELI</name>
<comment type="similarity">
    <text evidence="1 7 8">Belongs to the ferrochelatase family.</text>
</comment>
<keyword evidence="7 8" id="KW-0963">Cytoplasm</keyword>
<comment type="catalytic activity">
    <reaction evidence="7 8">
        <text>heme b + 2 H(+) = protoporphyrin IX + Fe(2+)</text>
        <dbReference type="Rhea" id="RHEA:22584"/>
        <dbReference type="ChEBI" id="CHEBI:15378"/>
        <dbReference type="ChEBI" id="CHEBI:29033"/>
        <dbReference type="ChEBI" id="CHEBI:57306"/>
        <dbReference type="ChEBI" id="CHEBI:60344"/>
        <dbReference type="EC" id="4.98.1.1"/>
    </reaction>
</comment>
<sequence length="339" mass="39013">MSIKEAVVLLNMGGPNHLAEVALFLKNMFADPCILSFKNPLLRKILGSFIVKNRLQKAQDIYKCIGNKSPINDLTARLTNRLNALDTSRHYTYAMRYTPPFTSMVFNELAQQGFNSLVLFSMYPQYSTTTTQSSMQEAFKTLETLHFYPNLRIIDRFYTHSLYNEAIIQSISKTLQNRSAKDFVLIFSVHGLPESIIKEGDPYQAECLHQVSLLKRLLLPFKFKHIELSYQSKVGPLKWLEPSTESMIEQHRRDKILIYPLAFSIDNSETLFELQIQYKLEATRLAVPEYLVCPCLNDHPLFVKAILELVENAPSLSQDFKTKGYNVPFNPHQEAFKCV</sequence>
<dbReference type="AlphaFoldDB" id="E7G4W2"/>
<dbReference type="GO" id="GO:0006783">
    <property type="term" value="P:heme biosynthetic process"/>
    <property type="evidence" value="ECO:0007669"/>
    <property type="project" value="UniProtKB-UniRule"/>
</dbReference>
<dbReference type="GO" id="GO:0004325">
    <property type="term" value="F:ferrochelatase activity"/>
    <property type="evidence" value="ECO:0007669"/>
    <property type="project" value="UniProtKB-UniRule"/>
</dbReference>
<feature type="binding site" evidence="7">
    <location>
        <position position="190"/>
    </location>
    <ligand>
        <name>Fe(2+)</name>
        <dbReference type="ChEBI" id="CHEBI:29033"/>
    </ligand>
</feature>
<comment type="catalytic activity">
    <reaction evidence="6">
        <text>Fe-coproporphyrin III + 2 H(+) = coproporphyrin III + Fe(2+)</text>
        <dbReference type="Rhea" id="RHEA:49572"/>
        <dbReference type="ChEBI" id="CHEBI:15378"/>
        <dbReference type="ChEBI" id="CHEBI:29033"/>
        <dbReference type="ChEBI" id="CHEBI:68438"/>
        <dbReference type="ChEBI" id="CHEBI:131725"/>
        <dbReference type="EC" id="4.99.1.9"/>
    </reaction>
    <physiologicalReaction direction="right-to-left" evidence="6">
        <dbReference type="Rhea" id="RHEA:49574"/>
    </physiologicalReaction>
</comment>
<keyword evidence="3 7" id="KW-0350">Heme biosynthesis</keyword>
<feature type="binding site" evidence="7">
    <location>
        <position position="269"/>
    </location>
    <ligand>
        <name>Fe(2+)</name>
        <dbReference type="ChEBI" id="CHEBI:29033"/>
    </ligand>
</feature>
<dbReference type="SUPFAM" id="SSF53800">
    <property type="entry name" value="Chelatase"/>
    <property type="match status" value="1"/>
</dbReference>
<dbReference type="CDD" id="cd00419">
    <property type="entry name" value="Ferrochelatase_C"/>
    <property type="match status" value="1"/>
</dbReference>
<dbReference type="InterPro" id="IPR033659">
    <property type="entry name" value="Ferrochelatase_N"/>
</dbReference>
<comment type="pathway">
    <text evidence="7 8">Porphyrin-containing compound metabolism; protoheme biosynthesis; protoheme from protoporphyrin-IX: step 1/1.</text>
</comment>
<dbReference type="Proteomes" id="UP000054093">
    <property type="component" value="Unassembled WGS sequence"/>
</dbReference>
<comment type="subcellular location">
    <subcellularLocation>
        <location evidence="7 8">Cytoplasm</location>
    </subcellularLocation>
</comment>
<keyword evidence="2 7" id="KW-0408">Iron</keyword>
<evidence type="ECO:0000256" key="8">
    <source>
        <dbReference type="RuleBase" id="RU000607"/>
    </source>
</evidence>
<organism evidence="9 10">
    <name type="scientific">Helicobacter suis HS5</name>
    <dbReference type="NCBI Taxonomy" id="710394"/>
    <lineage>
        <taxon>Bacteria</taxon>
        <taxon>Pseudomonadati</taxon>
        <taxon>Campylobacterota</taxon>
        <taxon>Epsilonproteobacteria</taxon>
        <taxon>Campylobacterales</taxon>
        <taxon>Helicobacteraceae</taxon>
        <taxon>Helicobacter</taxon>
    </lineage>
</organism>
<dbReference type="UniPathway" id="UPA00252">
    <property type="reaction ID" value="UER00325"/>
</dbReference>
<dbReference type="Gene3D" id="3.40.50.1400">
    <property type="match status" value="2"/>
</dbReference>
<dbReference type="PANTHER" id="PTHR11108:SF1">
    <property type="entry name" value="FERROCHELATASE, MITOCHONDRIAL"/>
    <property type="match status" value="1"/>
</dbReference>
<dbReference type="HAMAP" id="MF_00323">
    <property type="entry name" value="Ferrochelatase"/>
    <property type="match status" value="1"/>
</dbReference>
<evidence type="ECO:0000256" key="4">
    <source>
        <dbReference type="ARBA" id="ARBA00023239"/>
    </source>
</evidence>
<evidence type="ECO:0000256" key="3">
    <source>
        <dbReference type="ARBA" id="ARBA00023133"/>
    </source>
</evidence>
<gene>
    <name evidence="7 9" type="primary">hemH</name>
    <name evidence="9" type="ORF">HSUHS5_1037</name>
</gene>
<dbReference type="GO" id="GO:0046872">
    <property type="term" value="F:metal ion binding"/>
    <property type="evidence" value="ECO:0007669"/>
    <property type="project" value="UniProtKB-KW"/>
</dbReference>
<proteinExistence type="inferred from homology"/>
<dbReference type="InterPro" id="IPR033644">
    <property type="entry name" value="Ferrochelatase_C"/>
</dbReference>
<dbReference type="PANTHER" id="PTHR11108">
    <property type="entry name" value="FERROCHELATASE"/>
    <property type="match status" value="1"/>
</dbReference>
<dbReference type="PROSITE" id="PS00534">
    <property type="entry name" value="FERROCHELATASE"/>
    <property type="match status" value="1"/>
</dbReference>
<dbReference type="InterPro" id="IPR001015">
    <property type="entry name" value="Ferrochelatase"/>
</dbReference>
<dbReference type="EMBL" id="ADHO01000219">
    <property type="protein sequence ID" value="EFX41579.1"/>
    <property type="molecule type" value="Genomic_DNA"/>
</dbReference>
<evidence type="ECO:0000256" key="6">
    <source>
        <dbReference type="ARBA" id="ARBA00024536"/>
    </source>
</evidence>
<protein>
    <recommendedName>
        <fullName evidence="7 8">Ferrochelatase</fullName>
        <ecNumber evidence="7 8">4.98.1.1</ecNumber>
    </recommendedName>
    <alternativeName>
        <fullName evidence="7">Heme synthase</fullName>
    </alternativeName>
    <alternativeName>
        <fullName evidence="7">Protoheme ferro-lyase</fullName>
    </alternativeName>
</protein>
<evidence type="ECO:0000256" key="1">
    <source>
        <dbReference type="ARBA" id="ARBA00007718"/>
    </source>
</evidence>
<dbReference type="RefSeq" id="WP_006564431.1">
    <property type="nucleotide sequence ID" value="NZ_ADHO01000219.1"/>
</dbReference>
<dbReference type="GeneID" id="56929108"/>
<evidence type="ECO:0000313" key="10">
    <source>
        <dbReference type="Proteomes" id="UP000054093"/>
    </source>
</evidence>
<dbReference type="EC" id="4.98.1.1" evidence="7 8"/>
<accession>E7G4W2</accession>
<evidence type="ECO:0000256" key="7">
    <source>
        <dbReference type="HAMAP-Rule" id="MF_00323"/>
    </source>
</evidence>
<reference evidence="9 10" key="1">
    <citation type="journal article" date="2011" name="Vet. Res.">
        <title>Genome sequence of Helicobacter suis supports its role in gastric pathology.</title>
        <authorList>
            <person name="Vermoote M."/>
            <person name="Vandekerckhove T.T."/>
            <person name="Flahou B."/>
            <person name="Pasmans F."/>
            <person name="Smet A."/>
            <person name="De Groote D."/>
            <person name="Van Criekinge W."/>
            <person name="Ducatelle R."/>
            <person name="Haesebrouck F."/>
        </authorList>
    </citation>
    <scope>NUCLEOTIDE SEQUENCE [LARGE SCALE GENOMIC DNA]</scope>
    <source>
        <strain evidence="9 10">HS5</strain>
    </source>
</reference>
<dbReference type="Pfam" id="PF00762">
    <property type="entry name" value="Ferrochelatase"/>
    <property type="match status" value="1"/>
</dbReference>